<gene>
    <name evidence="2" type="ORF">MPUL_00120</name>
</gene>
<accession>A0A7I7UBP9</accession>
<name>A0A7I7UBP9_MYCPV</name>
<organism evidence="2 3">
    <name type="scientific">Mycolicibacterium pulveris</name>
    <name type="common">Mycobacterium pulveris</name>
    <dbReference type="NCBI Taxonomy" id="36813"/>
    <lineage>
        <taxon>Bacteria</taxon>
        <taxon>Bacillati</taxon>
        <taxon>Actinomycetota</taxon>
        <taxon>Actinomycetes</taxon>
        <taxon>Mycobacteriales</taxon>
        <taxon>Mycobacteriaceae</taxon>
        <taxon>Mycolicibacterium</taxon>
    </lineage>
</organism>
<proteinExistence type="predicted"/>
<keyword evidence="1" id="KW-0812">Transmembrane</keyword>
<keyword evidence="1" id="KW-0472">Membrane</keyword>
<feature type="transmembrane region" description="Helical" evidence="1">
    <location>
        <begin position="104"/>
        <end position="123"/>
    </location>
</feature>
<dbReference type="EMBL" id="AP022599">
    <property type="protein sequence ID" value="BBY78854.1"/>
    <property type="molecule type" value="Genomic_DNA"/>
</dbReference>
<dbReference type="Proteomes" id="UP000467252">
    <property type="component" value="Chromosome"/>
</dbReference>
<evidence type="ECO:0000256" key="1">
    <source>
        <dbReference type="SAM" id="Phobius"/>
    </source>
</evidence>
<dbReference type="InterPro" id="IPR010773">
    <property type="entry name" value="Mycophage_PG1_Gp7"/>
</dbReference>
<dbReference type="AlphaFoldDB" id="A0A7I7UBP9"/>
<evidence type="ECO:0000313" key="2">
    <source>
        <dbReference type="EMBL" id="BBY78854.1"/>
    </source>
</evidence>
<sequence>MNQSLDLADLAVLVIYVLAVARVTLLVNTDRISDPLRLWVAHRAILAQKAADEHAEAGRETVAQQVERRAMRWDLLSYLLGCPWCVGLWLALGSGIVPVRLIGWSWWVVIPLGLACSYVVGLLSRLTEDENAEIVASEG</sequence>
<evidence type="ECO:0000313" key="3">
    <source>
        <dbReference type="Proteomes" id="UP000467252"/>
    </source>
</evidence>
<keyword evidence="1" id="KW-1133">Transmembrane helix</keyword>
<keyword evidence="3" id="KW-1185">Reference proteome</keyword>
<evidence type="ECO:0008006" key="4">
    <source>
        <dbReference type="Google" id="ProtNLM"/>
    </source>
</evidence>
<feature type="transmembrane region" description="Helical" evidence="1">
    <location>
        <begin position="6"/>
        <end position="27"/>
    </location>
</feature>
<feature type="transmembrane region" description="Helical" evidence="1">
    <location>
        <begin position="75"/>
        <end position="92"/>
    </location>
</feature>
<dbReference type="RefSeq" id="WP_163896482.1">
    <property type="nucleotide sequence ID" value="NZ_AP022599.1"/>
</dbReference>
<protein>
    <recommendedName>
        <fullName evidence="4">DUF1360 domain-containing protein</fullName>
    </recommendedName>
</protein>
<dbReference type="Pfam" id="PF07098">
    <property type="entry name" value="DUF1360"/>
    <property type="match status" value="1"/>
</dbReference>
<reference evidence="2 3" key="1">
    <citation type="journal article" date="2019" name="Emerg. Microbes Infect.">
        <title>Comprehensive subspecies identification of 175 nontuberculous mycobacteria species based on 7547 genomic profiles.</title>
        <authorList>
            <person name="Matsumoto Y."/>
            <person name="Kinjo T."/>
            <person name="Motooka D."/>
            <person name="Nabeya D."/>
            <person name="Jung N."/>
            <person name="Uechi K."/>
            <person name="Horii T."/>
            <person name="Iida T."/>
            <person name="Fujita J."/>
            <person name="Nakamura S."/>
        </authorList>
    </citation>
    <scope>NUCLEOTIDE SEQUENCE [LARGE SCALE GENOMIC DNA]</scope>
    <source>
        <strain evidence="2 3">JCM 6370</strain>
    </source>
</reference>